<dbReference type="Gene3D" id="3.30.70.120">
    <property type="match status" value="1"/>
</dbReference>
<comment type="similarity">
    <text evidence="1">Belongs to the CutA family.</text>
</comment>
<keyword evidence="3" id="KW-1185">Reference proteome</keyword>
<dbReference type="GO" id="GO:0005507">
    <property type="term" value="F:copper ion binding"/>
    <property type="evidence" value="ECO:0007669"/>
    <property type="project" value="TreeGrafter"/>
</dbReference>
<evidence type="ECO:0000313" key="3">
    <source>
        <dbReference type="Proteomes" id="UP000298681"/>
    </source>
</evidence>
<protein>
    <submittedName>
        <fullName evidence="2">Divalent cation tolerance protein CutA</fullName>
    </submittedName>
</protein>
<dbReference type="PANTHER" id="PTHR23419">
    <property type="entry name" value="DIVALENT CATION TOLERANCE CUTA-RELATED"/>
    <property type="match status" value="1"/>
</dbReference>
<sequence length="113" mass="12328">MRVPALSVLLCLSTCPDRATADRIAEALVGERLAACVSLLPGAQSVYRWEGRVERGEEVQLLIKTTHDAFAALRERLCALHPYEVPELIACEAVDGLPAYLDWIAAETTGHRG</sequence>
<dbReference type="RefSeq" id="WP_134675033.1">
    <property type="nucleotide sequence ID" value="NZ_SPUH01000002.1"/>
</dbReference>
<dbReference type="SUPFAM" id="SSF54913">
    <property type="entry name" value="GlnB-like"/>
    <property type="match status" value="1"/>
</dbReference>
<dbReference type="InterPro" id="IPR004323">
    <property type="entry name" value="Ion_tolerance_CutA"/>
</dbReference>
<dbReference type="PANTHER" id="PTHR23419:SF8">
    <property type="entry name" value="FI09726P"/>
    <property type="match status" value="1"/>
</dbReference>
<accession>A0A4Z1R9S8</accession>
<evidence type="ECO:0000256" key="1">
    <source>
        <dbReference type="ARBA" id="ARBA00010169"/>
    </source>
</evidence>
<dbReference type="InterPro" id="IPR011322">
    <property type="entry name" value="N-reg_PII-like_a/b"/>
</dbReference>
<gene>
    <name evidence="2" type="ORF">E4582_11825</name>
</gene>
<reference evidence="2 3" key="1">
    <citation type="submission" date="2019-01" db="EMBL/GenBank/DDBJ databases">
        <authorList>
            <person name="Zhang S."/>
        </authorList>
    </citation>
    <scope>NUCLEOTIDE SEQUENCE [LARGE SCALE GENOMIC DNA]</scope>
    <source>
        <strain evidence="2 3">1626</strain>
    </source>
</reference>
<dbReference type="GO" id="GO:0010038">
    <property type="term" value="P:response to metal ion"/>
    <property type="evidence" value="ECO:0007669"/>
    <property type="project" value="InterPro"/>
</dbReference>
<dbReference type="Pfam" id="PF03091">
    <property type="entry name" value="CutA1"/>
    <property type="match status" value="1"/>
</dbReference>
<comment type="caution">
    <text evidence="2">The sequence shown here is derived from an EMBL/GenBank/DDBJ whole genome shotgun (WGS) entry which is preliminary data.</text>
</comment>
<organism evidence="2 3">
    <name type="scientific">Luteimonas yindakuii</name>
    <dbReference type="NCBI Taxonomy" id="2565782"/>
    <lineage>
        <taxon>Bacteria</taxon>
        <taxon>Pseudomonadati</taxon>
        <taxon>Pseudomonadota</taxon>
        <taxon>Gammaproteobacteria</taxon>
        <taxon>Lysobacterales</taxon>
        <taxon>Lysobacteraceae</taxon>
        <taxon>Luteimonas</taxon>
    </lineage>
</organism>
<evidence type="ECO:0000313" key="2">
    <source>
        <dbReference type="EMBL" id="TKS52913.1"/>
    </source>
</evidence>
<dbReference type="EMBL" id="SPUH01000002">
    <property type="protein sequence ID" value="TKS52913.1"/>
    <property type="molecule type" value="Genomic_DNA"/>
</dbReference>
<proteinExistence type="inferred from homology"/>
<dbReference type="InterPro" id="IPR015867">
    <property type="entry name" value="N-reg_PII/ATP_PRibTrfase_C"/>
</dbReference>
<dbReference type="Proteomes" id="UP000298681">
    <property type="component" value="Unassembled WGS sequence"/>
</dbReference>
<name>A0A4Z1R9S8_9GAMM</name>
<dbReference type="AlphaFoldDB" id="A0A4Z1R9S8"/>